<dbReference type="CDD" id="cd04301">
    <property type="entry name" value="NAT_SF"/>
    <property type="match status" value="1"/>
</dbReference>
<evidence type="ECO:0000256" key="1">
    <source>
        <dbReference type="ARBA" id="ARBA00022679"/>
    </source>
</evidence>
<comment type="caution">
    <text evidence="4">The sequence shown here is derived from an EMBL/GenBank/DDBJ whole genome shotgun (WGS) entry which is preliminary data.</text>
</comment>
<dbReference type="Proteomes" id="UP000238362">
    <property type="component" value="Unassembled WGS sequence"/>
</dbReference>
<feature type="domain" description="N-acetyltransferase" evidence="3">
    <location>
        <begin position="62"/>
        <end position="215"/>
    </location>
</feature>
<dbReference type="InterPro" id="IPR050832">
    <property type="entry name" value="Bact_Acetyltransf"/>
</dbReference>
<evidence type="ECO:0000313" key="5">
    <source>
        <dbReference type="Proteomes" id="UP000238362"/>
    </source>
</evidence>
<dbReference type="PANTHER" id="PTHR43877">
    <property type="entry name" value="AMINOALKYLPHOSPHONATE N-ACETYLTRANSFERASE-RELATED-RELATED"/>
    <property type="match status" value="1"/>
</dbReference>
<keyword evidence="2" id="KW-0012">Acyltransferase</keyword>
<dbReference type="Gene3D" id="3.40.630.30">
    <property type="match status" value="1"/>
</dbReference>
<sequence length="215" mass="23892">MRFVTVSLCVTCGFLINHHTNRATFSAETPRGRRDRAWLIGRSAVCSDPGCTGRDNRRMESLTVRPPEEEEIPALAELRWQWILEKGASPSTGRDEFVSAFARWARENRSSHRPVILLRGREILGMAWLALVPRVPTPLAVERSSGDVQGVYVVAHERGRGHGGRLIAALLRLAEDLGLERVTVHSSERAVPVYERSGFTASPRLLQAGIPNPAR</sequence>
<dbReference type="GO" id="GO:0016747">
    <property type="term" value="F:acyltransferase activity, transferring groups other than amino-acyl groups"/>
    <property type="evidence" value="ECO:0007669"/>
    <property type="project" value="InterPro"/>
</dbReference>
<reference evidence="4 5" key="1">
    <citation type="submission" date="2018-03" db="EMBL/GenBank/DDBJ databases">
        <title>Genomic Encyclopedia of Type Strains, Phase III (KMG-III): the genomes of soil and plant-associated and newly described type strains.</title>
        <authorList>
            <person name="Whitman W."/>
        </authorList>
    </citation>
    <scope>NUCLEOTIDE SEQUENCE [LARGE SCALE GENOMIC DNA]</scope>
    <source>
        <strain evidence="4 5">CGMCC 4.7125</strain>
    </source>
</reference>
<dbReference type="SUPFAM" id="SSF55729">
    <property type="entry name" value="Acyl-CoA N-acyltransferases (Nat)"/>
    <property type="match status" value="1"/>
</dbReference>
<dbReference type="InterPro" id="IPR000182">
    <property type="entry name" value="GNAT_dom"/>
</dbReference>
<evidence type="ECO:0000259" key="3">
    <source>
        <dbReference type="PROSITE" id="PS51186"/>
    </source>
</evidence>
<dbReference type="InterPro" id="IPR016181">
    <property type="entry name" value="Acyl_CoA_acyltransferase"/>
</dbReference>
<dbReference type="AlphaFoldDB" id="A0A2T0LMJ5"/>
<accession>A0A2T0LMJ5</accession>
<keyword evidence="1 4" id="KW-0808">Transferase</keyword>
<dbReference type="EMBL" id="PVNH01000012">
    <property type="protein sequence ID" value="PRX44301.1"/>
    <property type="molecule type" value="Genomic_DNA"/>
</dbReference>
<keyword evidence="5" id="KW-1185">Reference proteome</keyword>
<name>A0A2T0LMJ5_9PSEU</name>
<proteinExistence type="predicted"/>
<dbReference type="PROSITE" id="PS51186">
    <property type="entry name" value="GNAT"/>
    <property type="match status" value="1"/>
</dbReference>
<gene>
    <name evidence="4" type="ORF">B0I33_112179</name>
</gene>
<evidence type="ECO:0000313" key="4">
    <source>
        <dbReference type="EMBL" id="PRX44301.1"/>
    </source>
</evidence>
<organism evidence="4 5">
    <name type="scientific">Prauserella shujinwangii</name>
    <dbReference type="NCBI Taxonomy" id="1453103"/>
    <lineage>
        <taxon>Bacteria</taxon>
        <taxon>Bacillati</taxon>
        <taxon>Actinomycetota</taxon>
        <taxon>Actinomycetes</taxon>
        <taxon>Pseudonocardiales</taxon>
        <taxon>Pseudonocardiaceae</taxon>
        <taxon>Prauserella</taxon>
    </lineage>
</organism>
<dbReference type="Pfam" id="PF00583">
    <property type="entry name" value="Acetyltransf_1"/>
    <property type="match status" value="1"/>
</dbReference>
<protein>
    <submittedName>
        <fullName evidence="4">RimJ/RimL family protein N-acetyltransferase</fullName>
    </submittedName>
</protein>
<evidence type="ECO:0000256" key="2">
    <source>
        <dbReference type="ARBA" id="ARBA00023315"/>
    </source>
</evidence>